<comment type="caution">
    <text evidence="2">The sequence shown here is derived from an EMBL/GenBank/DDBJ whole genome shotgun (WGS) entry which is preliminary data.</text>
</comment>
<dbReference type="EMBL" id="LAZR01000393">
    <property type="protein sequence ID" value="KKN70953.1"/>
    <property type="molecule type" value="Genomic_DNA"/>
</dbReference>
<accession>A0A0F9VYY1</accession>
<feature type="region of interest" description="Disordered" evidence="1">
    <location>
        <begin position="1"/>
        <end position="32"/>
    </location>
</feature>
<proteinExistence type="predicted"/>
<reference evidence="2" key="1">
    <citation type="journal article" date="2015" name="Nature">
        <title>Complex archaea that bridge the gap between prokaryotes and eukaryotes.</title>
        <authorList>
            <person name="Spang A."/>
            <person name="Saw J.H."/>
            <person name="Jorgensen S.L."/>
            <person name="Zaremba-Niedzwiedzka K."/>
            <person name="Martijn J."/>
            <person name="Lind A.E."/>
            <person name="van Eijk R."/>
            <person name="Schleper C."/>
            <person name="Guy L."/>
            <person name="Ettema T.J."/>
        </authorList>
    </citation>
    <scope>NUCLEOTIDE SEQUENCE</scope>
</reference>
<evidence type="ECO:0000256" key="1">
    <source>
        <dbReference type="SAM" id="MobiDB-lite"/>
    </source>
</evidence>
<feature type="compositionally biased region" description="Basic and acidic residues" evidence="1">
    <location>
        <begin position="1"/>
        <end position="12"/>
    </location>
</feature>
<evidence type="ECO:0000313" key="2">
    <source>
        <dbReference type="EMBL" id="KKN70953.1"/>
    </source>
</evidence>
<dbReference type="AlphaFoldDB" id="A0A0F9VYY1"/>
<gene>
    <name evidence="2" type="ORF">LCGC14_0425550</name>
</gene>
<organism evidence="2">
    <name type="scientific">marine sediment metagenome</name>
    <dbReference type="NCBI Taxonomy" id="412755"/>
    <lineage>
        <taxon>unclassified sequences</taxon>
        <taxon>metagenomes</taxon>
        <taxon>ecological metagenomes</taxon>
    </lineage>
</organism>
<protein>
    <submittedName>
        <fullName evidence="2">Uncharacterized protein</fullName>
    </submittedName>
</protein>
<sequence length="93" mass="10227">MAKDKPSKRYTEEEQLAQRNKNQRAIIGSNEPAEQTRTIKEIQAAYGLLTSVGYTVSGPEKKSTEADATLMAASKKLLSACELFGEIFRSGLM</sequence>
<name>A0A0F9VYY1_9ZZZZ</name>